<keyword evidence="1 4" id="KW-0560">Oxidoreductase</keyword>
<evidence type="ECO:0000256" key="1">
    <source>
        <dbReference type="ARBA" id="ARBA00023002"/>
    </source>
</evidence>
<dbReference type="SUPFAM" id="SSF51735">
    <property type="entry name" value="NAD(P)-binding Rossmann-fold domains"/>
    <property type="match status" value="1"/>
</dbReference>
<proteinExistence type="predicted"/>
<dbReference type="PIRSF" id="PIRSF000105">
    <property type="entry name" value="HCDH"/>
    <property type="match status" value="1"/>
</dbReference>
<comment type="caution">
    <text evidence="4">The sequence shown here is derived from an EMBL/GenBank/DDBJ whole genome shotgun (WGS) entry which is preliminary data.</text>
</comment>
<dbReference type="InterPro" id="IPR008927">
    <property type="entry name" value="6-PGluconate_DH-like_C_sf"/>
</dbReference>
<organism evidence="4 5">
    <name type="scientific">Sphingomonas canadensis</name>
    <dbReference type="NCBI Taxonomy" id="1219257"/>
    <lineage>
        <taxon>Bacteria</taxon>
        <taxon>Pseudomonadati</taxon>
        <taxon>Pseudomonadota</taxon>
        <taxon>Alphaproteobacteria</taxon>
        <taxon>Sphingomonadales</taxon>
        <taxon>Sphingomonadaceae</taxon>
        <taxon>Sphingomonas</taxon>
    </lineage>
</organism>
<accession>A0ABW3H734</accession>
<evidence type="ECO:0000313" key="4">
    <source>
        <dbReference type="EMBL" id="MFD0946495.1"/>
    </source>
</evidence>
<dbReference type="PANTHER" id="PTHR48075:SF5">
    <property type="entry name" value="3-HYDROXYBUTYRYL-COA DEHYDROGENASE"/>
    <property type="match status" value="1"/>
</dbReference>
<dbReference type="PANTHER" id="PTHR48075">
    <property type="entry name" value="3-HYDROXYACYL-COA DEHYDROGENASE FAMILY PROTEIN"/>
    <property type="match status" value="1"/>
</dbReference>
<gene>
    <name evidence="4" type="ORF">ACFQ1E_09120</name>
</gene>
<sequence length="304" mass="32019">MAEPRIAVIGGGLMGVGIAQVFASAGHEVAVHEPFDQVRATVAERLRADLELAGGDPAAAARVTVTADIAEAVASAAFVTEAAPERIEIKRAIFAGLIAHAPRNAILASNSSVMPIGSIAAGLDTADRIVGTHWWNPAPLIPLVEVIQGSHTSDETVTITMALLESIGKAPAHVRKDVPGFVANRLQHALWREAIAMVADGVCDARTLDHCVKNSFGMRLPVLGPLENADLVGLDLTLDIHRTIIPELDRSAGPHPHLAALVAAGRLGFKSGEGFRPWTDAEKAELRADLAAHLVKAQRERAAK</sequence>
<dbReference type="RefSeq" id="WP_264943863.1">
    <property type="nucleotide sequence ID" value="NZ_JAPDRA010000003.1"/>
</dbReference>
<protein>
    <submittedName>
        <fullName evidence="4">3-hydroxyacyl-CoA dehydrogenase family protein</fullName>
        <ecNumber evidence="4">1.1.1.35</ecNumber>
    </submittedName>
</protein>
<dbReference type="InterPro" id="IPR006176">
    <property type="entry name" value="3-OHacyl-CoA_DH_NAD-bd"/>
</dbReference>
<evidence type="ECO:0000259" key="3">
    <source>
        <dbReference type="Pfam" id="PF02737"/>
    </source>
</evidence>
<dbReference type="Gene3D" id="3.40.50.720">
    <property type="entry name" value="NAD(P)-binding Rossmann-like Domain"/>
    <property type="match status" value="1"/>
</dbReference>
<evidence type="ECO:0000313" key="5">
    <source>
        <dbReference type="Proteomes" id="UP001596977"/>
    </source>
</evidence>
<reference evidence="5" key="1">
    <citation type="journal article" date="2019" name="Int. J. Syst. Evol. Microbiol.">
        <title>The Global Catalogue of Microorganisms (GCM) 10K type strain sequencing project: providing services to taxonomists for standard genome sequencing and annotation.</title>
        <authorList>
            <consortium name="The Broad Institute Genomics Platform"/>
            <consortium name="The Broad Institute Genome Sequencing Center for Infectious Disease"/>
            <person name="Wu L."/>
            <person name="Ma J."/>
        </authorList>
    </citation>
    <scope>NUCLEOTIDE SEQUENCE [LARGE SCALE GENOMIC DNA]</scope>
    <source>
        <strain evidence="5">CCUG 62982</strain>
    </source>
</reference>
<dbReference type="EMBL" id="JBHTJG010000003">
    <property type="protein sequence ID" value="MFD0946495.1"/>
    <property type="molecule type" value="Genomic_DNA"/>
</dbReference>
<dbReference type="Pfam" id="PF00725">
    <property type="entry name" value="3HCDH"/>
    <property type="match status" value="1"/>
</dbReference>
<dbReference type="EC" id="1.1.1.35" evidence="4"/>
<dbReference type="Pfam" id="PF02737">
    <property type="entry name" value="3HCDH_N"/>
    <property type="match status" value="1"/>
</dbReference>
<dbReference type="InterPro" id="IPR013328">
    <property type="entry name" value="6PGD_dom2"/>
</dbReference>
<feature type="domain" description="3-hydroxyacyl-CoA dehydrogenase NAD binding" evidence="3">
    <location>
        <begin position="6"/>
        <end position="177"/>
    </location>
</feature>
<dbReference type="InterPro" id="IPR022694">
    <property type="entry name" value="3-OHacyl-CoA_DH"/>
</dbReference>
<dbReference type="GO" id="GO:0003857">
    <property type="term" value="F:(3S)-3-hydroxyacyl-CoA dehydrogenase (NAD+) activity"/>
    <property type="evidence" value="ECO:0007669"/>
    <property type="project" value="UniProtKB-EC"/>
</dbReference>
<dbReference type="InterPro" id="IPR006108">
    <property type="entry name" value="3HC_DH_C"/>
</dbReference>
<dbReference type="SUPFAM" id="SSF48179">
    <property type="entry name" value="6-phosphogluconate dehydrogenase C-terminal domain-like"/>
    <property type="match status" value="1"/>
</dbReference>
<dbReference type="Proteomes" id="UP001596977">
    <property type="component" value="Unassembled WGS sequence"/>
</dbReference>
<keyword evidence="5" id="KW-1185">Reference proteome</keyword>
<dbReference type="InterPro" id="IPR036291">
    <property type="entry name" value="NAD(P)-bd_dom_sf"/>
</dbReference>
<evidence type="ECO:0000259" key="2">
    <source>
        <dbReference type="Pfam" id="PF00725"/>
    </source>
</evidence>
<dbReference type="Gene3D" id="1.10.1040.10">
    <property type="entry name" value="N-(1-d-carboxylethyl)-l-norvaline Dehydrogenase, domain 2"/>
    <property type="match status" value="1"/>
</dbReference>
<feature type="domain" description="3-hydroxyacyl-CoA dehydrogenase C-terminal" evidence="2">
    <location>
        <begin position="180"/>
        <end position="276"/>
    </location>
</feature>
<name>A0ABW3H734_9SPHN</name>